<dbReference type="PROSITE" id="PS00070">
    <property type="entry name" value="ALDEHYDE_DEHYDR_CYS"/>
    <property type="match status" value="1"/>
</dbReference>
<dbReference type="EMBL" id="JZEX01000061">
    <property type="protein sequence ID" value="KKB12621.1"/>
    <property type="molecule type" value="Genomic_DNA"/>
</dbReference>
<sequence length="480" mass="51126">MSYQQPHLFIGGKSLPDPDTARLTIVNPATEEVLGSAATAGPREVEAALQAGIAGHRSWRKTSPWARSEALRRIAALMRERRDAIAETITLETGKPVAESQAEIQNAIDHFDWAADEARRVYGRSLPGREANSLFHIVNEPVGLVLALTAWNFPVSLPSRKLAAALAAGCAVILRPANEVPACAAAVVACCHDAGLPEGAVNLIFGEPDITVAPLMAAPEIRKVSFTGSTRVGQILIRQGAETLKRMTMELGGHAPFLVLEDADPEAAAKIGVASKFRNAGQVCTAPSRFFVHERVAESFGAAFVRETRRIRLGDGLDPAVTMGPQISARQRERAERLVADAVEKGARVGTGGGRPKDRNRGYFFEPTVLFDVGEDAKILDEEPFTPIAALVTVSSTEEAIARANALEYGLAAYAFGTSERLLDRVATELEAGLIGLNSAMVSTAEAPFGGIKASGSGREGGSEGITDYLNTKFIHRRSA</sequence>
<evidence type="ECO:0000313" key="4">
    <source>
        <dbReference type="EMBL" id="KKB12621.1"/>
    </source>
</evidence>
<comment type="similarity">
    <text evidence="1">Belongs to the aldehyde dehydrogenase family.</text>
</comment>
<dbReference type="STRING" id="443610.VE25_06835"/>
<dbReference type="Gene3D" id="3.40.309.10">
    <property type="entry name" value="Aldehyde Dehydrogenase, Chain A, domain 2"/>
    <property type="match status" value="1"/>
</dbReference>
<dbReference type="PANTHER" id="PTHR43353:SF5">
    <property type="entry name" value="SUCCINATE-SEMIALDEHYDE DEHYDROGENASE, MITOCHONDRIAL"/>
    <property type="match status" value="1"/>
</dbReference>
<dbReference type="RefSeq" id="WP_046107830.1">
    <property type="nucleotide sequence ID" value="NZ_JZEX01000061.1"/>
</dbReference>
<evidence type="ECO:0000259" key="3">
    <source>
        <dbReference type="Pfam" id="PF00171"/>
    </source>
</evidence>
<dbReference type="PATRIC" id="fig|443610.3.peg.3922"/>
<dbReference type="AlphaFoldDB" id="A0A0F5FUT1"/>
<comment type="caution">
    <text evidence="4">The sequence shown here is derived from an EMBL/GenBank/DDBJ whole genome shotgun (WGS) entry which is preliminary data.</text>
</comment>
<feature type="domain" description="Aldehyde dehydrogenase" evidence="3">
    <location>
        <begin position="21"/>
        <end position="475"/>
    </location>
</feature>
<evidence type="ECO:0000256" key="2">
    <source>
        <dbReference type="ARBA" id="ARBA00023002"/>
    </source>
</evidence>
<name>A0A0F5FUT1_9HYPH</name>
<dbReference type="SUPFAM" id="SSF53720">
    <property type="entry name" value="ALDH-like"/>
    <property type="match status" value="1"/>
</dbReference>
<dbReference type="InterPro" id="IPR016161">
    <property type="entry name" value="Ald_DH/histidinol_DH"/>
</dbReference>
<dbReference type="InterPro" id="IPR016162">
    <property type="entry name" value="Ald_DH_N"/>
</dbReference>
<evidence type="ECO:0000313" key="5">
    <source>
        <dbReference type="Proteomes" id="UP000033632"/>
    </source>
</evidence>
<protein>
    <submittedName>
        <fullName evidence="4">Aldehyde dehydrogenase</fullName>
    </submittedName>
</protein>
<dbReference type="InterPro" id="IPR050740">
    <property type="entry name" value="Aldehyde_DH_Superfamily"/>
</dbReference>
<evidence type="ECO:0000256" key="1">
    <source>
        <dbReference type="ARBA" id="ARBA00009986"/>
    </source>
</evidence>
<dbReference type="CDD" id="cd07103">
    <property type="entry name" value="ALDH_F5_SSADH_GabD"/>
    <property type="match status" value="1"/>
</dbReference>
<dbReference type="FunFam" id="3.40.309.10:FF:000009">
    <property type="entry name" value="Aldehyde dehydrogenase A"/>
    <property type="match status" value="1"/>
</dbReference>
<reference evidence="4 5" key="1">
    <citation type="submission" date="2015-03" db="EMBL/GenBank/DDBJ databases">
        <authorList>
            <person name="Hassan Y.I."/>
            <person name="Lepp D."/>
            <person name="Li X.-Z."/>
            <person name="Zhou T."/>
        </authorList>
    </citation>
    <scope>NUCLEOTIDE SEQUENCE [LARGE SCALE GENOMIC DNA]</scope>
    <source>
        <strain evidence="4 5">BD-c194</strain>
    </source>
</reference>
<organism evidence="4 5">
    <name type="scientific">Devosia geojensis</name>
    <dbReference type="NCBI Taxonomy" id="443610"/>
    <lineage>
        <taxon>Bacteria</taxon>
        <taxon>Pseudomonadati</taxon>
        <taxon>Pseudomonadota</taxon>
        <taxon>Alphaproteobacteria</taxon>
        <taxon>Hyphomicrobiales</taxon>
        <taxon>Devosiaceae</taxon>
        <taxon>Devosia</taxon>
    </lineage>
</organism>
<dbReference type="InterPro" id="IPR015590">
    <property type="entry name" value="Aldehyde_DH_dom"/>
</dbReference>
<dbReference type="Proteomes" id="UP000033632">
    <property type="component" value="Unassembled WGS sequence"/>
</dbReference>
<accession>A0A0F5FUT1</accession>
<keyword evidence="2" id="KW-0560">Oxidoreductase</keyword>
<dbReference type="Pfam" id="PF00171">
    <property type="entry name" value="Aldedh"/>
    <property type="match status" value="1"/>
</dbReference>
<dbReference type="InterPro" id="IPR016160">
    <property type="entry name" value="Ald_DH_CS_CYS"/>
</dbReference>
<gene>
    <name evidence="4" type="ORF">VE25_06835</name>
</gene>
<dbReference type="FunFam" id="3.40.605.10:FF:000007">
    <property type="entry name" value="NAD/NADP-dependent betaine aldehyde dehydrogenase"/>
    <property type="match status" value="1"/>
</dbReference>
<proteinExistence type="inferred from homology"/>
<dbReference type="Gene3D" id="3.40.605.10">
    <property type="entry name" value="Aldehyde Dehydrogenase, Chain A, domain 1"/>
    <property type="match status" value="1"/>
</dbReference>
<dbReference type="OrthoDB" id="9812625at2"/>
<dbReference type="GO" id="GO:0016620">
    <property type="term" value="F:oxidoreductase activity, acting on the aldehyde or oxo group of donors, NAD or NADP as acceptor"/>
    <property type="evidence" value="ECO:0007669"/>
    <property type="project" value="InterPro"/>
</dbReference>
<dbReference type="PANTHER" id="PTHR43353">
    <property type="entry name" value="SUCCINATE-SEMIALDEHYDE DEHYDROGENASE, MITOCHONDRIAL"/>
    <property type="match status" value="1"/>
</dbReference>
<dbReference type="InterPro" id="IPR016163">
    <property type="entry name" value="Ald_DH_C"/>
</dbReference>
<keyword evidence="5" id="KW-1185">Reference proteome</keyword>